<evidence type="ECO:0000256" key="10">
    <source>
        <dbReference type="ARBA" id="ARBA00023029"/>
    </source>
</evidence>
<dbReference type="InterPro" id="IPR013759">
    <property type="entry name" value="Topo_IIA_B_C"/>
</dbReference>
<protein>
    <recommendedName>
        <fullName evidence="5">DNA topoisomerase (ATP-hydrolyzing)</fullName>
        <ecNumber evidence="5">5.6.2.2</ecNumber>
    </recommendedName>
</protein>
<dbReference type="Gene3D" id="1.10.268.10">
    <property type="entry name" value="Topoisomerase, domain 3"/>
    <property type="match status" value="1"/>
</dbReference>
<evidence type="ECO:0000256" key="2">
    <source>
        <dbReference type="ARBA" id="ARBA00001913"/>
    </source>
</evidence>
<dbReference type="InterPro" id="IPR013506">
    <property type="entry name" value="Topo_IIA_bsu_dom2"/>
</dbReference>
<proteinExistence type="inferred from homology"/>
<dbReference type="Gene3D" id="3.30.1360.40">
    <property type="match status" value="1"/>
</dbReference>
<dbReference type="Pfam" id="PF02518">
    <property type="entry name" value="HATPase_c"/>
    <property type="match status" value="1"/>
</dbReference>
<dbReference type="EMBL" id="MN739421">
    <property type="protein sequence ID" value="QHT03976.1"/>
    <property type="molecule type" value="Genomic_DNA"/>
</dbReference>
<dbReference type="InterPro" id="IPR013757">
    <property type="entry name" value="Topo_IIA_A_a_sf"/>
</dbReference>
<dbReference type="Gene3D" id="3.90.199.10">
    <property type="entry name" value="Topoisomerase II, domain 5"/>
    <property type="match status" value="1"/>
</dbReference>
<dbReference type="PRINTS" id="PR00418">
    <property type="entry name" value="TPI2FAMILY"/>
</dbReference>
<dbReference type="Pfam" id="PF00204">
    <property type="entry name" value="DNA_gyraseB"/>
    <property type="match status" value="1"/>
</dbReference>
<evidence type="ECO:0000256" key="11">
    <source>
        <dbReference type="ARBA" id="ARBA00023125"/>
    </source>
</evidence>
<sequence length="1092" mass="122932">MAEAYKKHTHREHILSLPDTYVGSIETTSEIMYVVEGESFKEKMLVGFNPGFYKLFDEIVVNAHDQVVRMRQRASANPVKNITIEISEDNKTITVENDGEGIDVLEHPEYGVWVPQLIFGELLTSTNYDKEEKKLVGGKNGYGVKLANIFAKKMVVETVDSVRGKKYTQVWEDNMTVVNKPKISACKGKSYVSVAWTPDFGRFGMTEINEDLVGVFRRRASDLAMTVGKDTKVHWKHGEEKTLIKCRDLSAYAGEFVSTPVVAHVSDRWNVVVADTPSDGFLQVSFVNGIWTSKGGTHVDYVVNQVVNNIVEFLETKKKLKVKPSLVKENLAVWVCAAVENPAFSSQTKEALTTKSTAFGSTCKLSEDFFKKLRSKLELVDKLVVAQKEKDEKENKKSDGRKSSKIYGIPKLDDAAHAGTARSAECTLILTEGDSAKAMALSGLTKAQRQTFGVFPLRGKIMNVKDTSGSKIELAKEIAELKKIVGLESGKTYENLGSLRYGRILIMTDQDYDGSHIRGLLINLFHELWTELFKIPGFLTYMATPIVKATKGKESRIFYTQYDYDQWKTSPTSSGGSSRGWAVQYYKGLGTSTREEAQEYFKEMNITQFRYTQDADSAAIDLAFNKARADDRKVWLQGHRPQDIVIPRADKTLAYAEFVNRDLIHFSHYNLERSIPSMMDGLKTSQRKILFGCLKRNLTSKVKVAQLAGYVSEHAGYHHGEMSLNETIIGMAQDFVGSNNLPWLVPKGQFGTRLQGGKDSAASRYIFTYLQPFMKDLVPADDLPCLRYRDDDGLSVEPEWYAPVLPMLLVNGARGIGTGYSTFIPSYNPVALKNTLLRWLKGEDKNILKTVDLPPWYRGFRGTIMPCTDGYEVNGKYSYNAKTKTISVQDLPVEYWTSDFKEYLDSLCEKKDFVKDYTDTSTDMDVNFEIVLKDEMPIAEAAKKLGLTGKIKTTNMHAFNPSGNITKYTTVNEILEEYAHARLSLYGARKESMLRELGAKLPWHTSVVKFLTLMCNDVIDLRKKPHAECVKILEVHELTDIPDLLKLPISSMTLENIAKHEAELARLRARIAEIEGTTPSQFWVADLENLIV</sequence>
<dbReference type="Gene3D" id="3.30.230.10">
    <property type="match status" value="1"/>
</dbReference>
<dbReference type="PANTHER" id="PTHR10169">
    <property type="entry name" value="DNA TOPOISOMERASE/GYRASE"/>
    <property type="match status" value="1"/>
</dbReference>
<dbReference type="InterPro" id="IPR031660">
    <property type="entry name" value="TOPRIM_C"/>
</dbReference>
<keyword evidence="6" id="KW-0479">Metal-binding</keyword>
<evidence type="ECO:0000256" key="5">
    <source>
        <dbReference type="ARBA" id="ARBA00012895"/>
    </source>
</evidence>
<name>A0A6C0CGS8_9ZZZZ</name>
<evidence type="ECO:0000259" key="15">
    <source>
        <dbReference type="PROSITE" id="PS52040"/>
    </source>
</evidence>
<dbReference type="SMART" id="SM00433">
    <property type="entry name" value="TOP2c"/>
    <property type="match status" value="1"/>
</dbReference>
<evidence type="ECO:0000256" key="13">
    <source>
        <dbReference type="SAM" id="Coils"/>
    </source>
</evidence>
<dbReference type="InterPro" id="IPR001241">
    <property type="entry name" value="Topo_IIA"/>
</dbReference>
<dbReference type="PROSITE" id="PS50880">
    <property type="entry name" value="TOPRIM"/>
    <property type="match status" value="1"/>
</dbReference>
<dbReference type="Gene3D" id="3.40.50.670">
    <property type="match status" value="1"/>
</dbReference>
<dbReference type="PROSITE" id="PS00177">
    <property type="entry name" value="TOPOISOMERASE_II"/>
    <property type="match status" value="1"/>
</dbReference>
<dbReference type="GO" id="GO:0046872">
    <property type="term" value="F:metal ion binding"/>
    <property type="evidence" value="ECO:0007669"/>
    <property type="project" value="UniProtKB-KW"/>
</dbReference>
<comment type="catalytic activity">
    <reaction evidence="1">
        <text>ATP-dependent breakage, passage and rejoining of double-stranded DNA.</text>
        <dbReference type="EC" id="5.6.2.2"/>
    </reaction>
</comment>
<comment type="cofactor">
    <cofactor evidence="2">
        <name>Ca(2+)</name>
        <dbReference type="ChEBI" id="CHEBI:29108"/>
    </cofactor>
</comment>
<dbReference type="GO" id="GO:0003677">
    <property type="term" value="F:DNA binding"/>
    <property type="evidence" value="ECO:0007669"/>
    <property type="project" value="UniProtKB-KW"/>
</dbReference>
<dbReference type="InterPro" id="IPR018522">
    <property type="entry name" value="TopoIIA_CS"/>
</dbReference>
<accession>A0A6C0CGS8</accession>
<dbReference type="FunFam" id="3.40.50.670:FF:000001">
    <property type="entry name" value="DNA topoisomerase 2"/>
    <property type="match status" value="1"/>
</dbReference>
<dbReference type="InterPro" id="IPR006171">
    <property type="entry name" value="TOPRIM_dom"/>
</dbReference>
<keyword evidence="12" id="KW-0413">Isomerase</keyword>
<dbReference type="SUPFAM" id="SSF56719">
    <property type="entry name" value="Type II DNA topoisomerase"/>
    <property type="match status" value="1"/>
</dbReference>
<keyword evidence="11" id="KW-0238">DNA-binding</keyword>
<dbReference type="InterPro" id="IPR020568">
    <property type="entry name" value="Ribosomal_Su5_D2-typ_SF"/>
</dbReference>
<evidence type="ECO:0000256" key="3">
    <source>
        <dbReference type="ARBA" id="ARBA00001946"/>
    </source>
</evidence>
<dbReference type="AlphaFoldDB" id="A0A6C0CGS8"/>
<dbReference type="Pfam" id="PF16898">
    <property type="entry name" value="TOPRIM_C"/>
    <property type="match status" value="1"/>
</dbReference>
<feature type="coiled-coil region" evidence="13">
    <location>
        <begin position="1050"/>
        <end position="1077"/>
    </location>
</feature>
<dbReference type="GO" id="GO:0000819">
    <property type="term" value="P:sister chromatid segregation"/>
    <property type="evidence" value="ECO:0007669"/>
    <property type="project" value="TreeGrafter"/>
</dbReference>
<keyword evidence="9" id="KW-0460">Magnesium</keyword>
<dbReference type="InterPro" id="IPR002205">
    <property type="entry name" value="Topo_IIA_dom_A"/>
</dbReference>
<evidence type="ECO:0000256" key="6">
    <source>
        <dbReference type="ARBA" id="ARBA00022723"/>
    </source>
</evidence>
<dbReference type="GO" id="GO:0005524">
    <property type="term" value="F:ATP binding"/>
    <property type="evidence" value="ECO:0007669"/>
    <property type="project" value="UniProtKB-KW"/>
</dbReference>
<dbReference type="PRINTS" id="PR01158">
    <property type="entry name" value="TOPISMRASEII"/>
</dbReference>
<comment type="cofactor">
    <cofactor evidence="3">
        <name>Mg(2+)</name>
        <dbReference type="ChEBI" id="CHEBI:18420"/>
    </cofactor>
</comment>
<reference evidence="16" key="1">
    <citation type="journal article" date="2020" name="Nature">
        <title>Giant virus diversity and host interactions through global metagenomics.</title>
        <authorList>
            <person name="Schulz F."/>
            <person name="Roux S."/>
            <person name="Paez-Espino D."/>
            <person name="Jungbluth S."/>
            <person name="Walsh D.A."/>
            <person name="Denef V.J."/>
            <person name="McMahon K.D."/>
            <person name="Konstantinidis K.T."/>
            <person name="Eloe-Fadrosh E.A."/>
            <person name="Kyrpides N.C."/>
            <person name="Woyke T."/>
        </authorList>
    </citation>
    <scope>NUCLEOTIDE SEQUENCE</scope>
    <source>
        <strain evidence="16">GVMAG-M-3300021137-6</strain>
    </source>
</reference>
<evidence type="ECO:0000256" key="1">
    <source>
        <dbReference type="ARBA" id="ARBA00000185"/>
    </source>
</evidence>
<dbReference type="PANTHER" id="PTHR10169:SF38">
    <property type="entry name" value="DNA TOPOISOMERASE 2"/>
    <property type="match status" value="1"/>
</dbReference>
<evidence type="ECO:0000256" key="12">
    <source>
        <dbReference type="ARBA" id="ARBA00023235"/>
    </source>
</evidence>
<evidence type="ECO:0000259" key="14">
    <source>
        <dbReference type="PROSITE" id="PS50880"/>
    </source>
</evidence>
<dbReference type="Gene3D" id="3.30.1490.30">
    <property type="match status" value="1"/>
</dbReference>
<dbReference type="SMART" id="SM00434">
    <property type="entry name" value="TOP4c"/>
    <property type="match status" value="1"/>
</dbReference>
<dbReference type="FunFam" id="3.90.199.10:FF:000002">
    <property type="entry name" value="DNA topoisomerase 2"/>
    <property type="match status" value="1"/>
</dbReference>
<dbReference type="InterPro" id="IPR050634">
    <property type="entry name" value="DNA_Topoisomerase_II"/>
</dbReference>
<feature type="domain" description="Topo IIA-type catalytic" evidence="15">
    <location>
        <begin position="675"/>
        <end position="1087"/>
    </location>
</feature>
<evidence type="ECO:0000256" key="9">
    <source>
        <dbReference type="ARBA" id="ARBA00022842"/>
    </source>
</evidence>
<feature type="domain" description="Toprim" evidence="14">
    <location>
        <begin position="426"/>
        <end position="540"/>
    </location>
</feature>
<dbReference type="EC" id="5.6.2.2" evidence="5"/>
<dbReference type="InterPro" id="IPR014721">
    <property type="entry name" value="Ribsml_uS5_D2-typ_fold_subgr"/>
</dbReference>
<dbReference type="GO" id="GO:0005634">
    <property type="term" value="C:nucleus"/>
    <property type="evidence" value="ECO:0007669"/>
    <property type="project" value="TreeGrafter"/>
</dbReference>
<dbReference type="Pfam" id="PF00521">
    <property type="entry name" value="DNA_topoisoIV"/>
    <property type="match status" value="1"/>
</dbReference>
<dbReference type="Gene3D" id="3.30.565.10">
    <property type="entry name" value="Histidine kinase-like ATPase, C-terminal domain"/>
    <property type="match status" value="1"/>
</dbReference>
<dbReference type="Pfam" id="PF01751">
    <property type="entry name" value="Toprim"/>
    <property type="match status" value="1"/>
</dbReference>
<dbReference type="GO" id="GO:0000712">
    <property type="term" value="P:resolution of meiotic recombination intermediates"/>
    <property type="evidence" value="ECO:0007669"/>
    <property type="project" value="TreeGrafter"/>
</dbReference>
<dbReference type="InterPro" id="IPR036890">
    <property type="entry name" value="HATPase_C_sf"/>
</dbReference>
<dbReference type="InterPro" id="IPR013760">
    <property type="entry name" value="Topo_IIA-like_dom_sf"/>
</dbReference>
<dbReference type="PROSITE" id="PS52040">
    <property type="entry name" value="TOPO_IIA"/>
    <property type="match status" value="1"/>
</dbReference>
<dbReference type="InterPro" id="IPR001154">
    <property type="entry name" value="TopoII_euk"/>
</dbReference>
<keyword evidence="7" id="KW-0547">Nucleotide-binding</keyword>
<organism evidence="16">
    <name type="scientific">viral metagenome</name>
    <dbReference type="NCBI Taxonomy" id="1070528"/>
    <lineage>
        <taxon>unclassified sequences</taxon>
        <taxon>metagenomes</taxon>
        <taxon>organismal metagenomes</taxon>
    </lineage>
</organism>
<dbReference type="SUPFAM" id="SSF54211">
    <property type="entry name" value="Ribosomal protein S5 domain 2-like"/>
    <property type="match status" value="1"/>
</dbReference>
<keyword evidence="8" id="KW-0067">ATP-binding</keyword>
<keyword evidence="13" id="KW-0175">Coiled coil</keyword>
<comment type="similarity">
    <text evidence="4">Belongs to the type II topoisomerase family.</text>
</comment>
<evidence type="ECO:0000256" key="7">
    <source>
        <dbReference type="ARBA" id="ARBA00022741"/>
    </source>
</evidence>
<evidence type="ECO:0000313" key="16">
    <source>
        <dbReference type="EMBL" id="QHT03976.1"/>
    </source>
</evidence>
<evidence type="ECO:0000256" key="4">
    <source>
        <dbReference type="ARBA" id="ARBA00011080"/>
    </source>
</evidence>
<dbReference type="GO" id="GO:0003918">
    <property type="term" value="F:DNA topoisomerase type II (double strand cut, ATP-hydrolyzing) activity"/>
    <property type="evidence" value="ECO:0007669"/>
    <property type="project" value="UniProtKB-EC"/>
</dbReference>
<dbReference type="InterPro" id="IPR003594">
    <property type="entry name" value="HATPase_dom"/>
</dbReference>
<evidence type="ECO:0000256" key="8">
    <source>
        <dbReference type="ARBA" id="ARBA00022840"/>
    </source>
</evidence>
<dbReference type="InterPro" id="IPR013758">
    <property type="entry name" value="Topo_IIA_A/C_ab"/>
</dbReference>
<dbReference type="GO" id="GO:0006265">
    <property type="term" value="P:DNA topological change"/>
    <property type="evidence" value="ECO:0007669"/>
    <property type="project" value="InterPro"/>
</dbReference>
<dbReference type="SUPFAM" id="SSF55874">
    <property type="entry name" value="ATPase domain of HSP90 chaperone/DNA topoisomerase II/histidine kinase"/>
    <property type="match status" value="1"/>
</dbReference>
<keyword evidence="10" id="KW-0799">Topoisomerase</keyword>